<name>A0ABU0GAI9_9HYPH</name>
<accession>A0ABU0GAI9</accession>
<feature type="compositionally biased region" description="Basic residues" evidence="1">
    <location>
        <begin position="123"/>
        <end position="136"/>
    </location>
</feature>
<feature type="compositionally biased region" description="Basic and acidic residues" evidence="1">
    <location>
        <begin position="137"/>
        <end position="149"/>
    </location>
</feature>
<feature type="region of interest" description="Disordered" evidence="1">
    <location>
        <begin position="103"/>
        <end position="149"/>
    </location>
</feature>
<dbReference type="Proteomes" id="UP001238496">
    <property type="component" value="Unassembled WGS sequence"/>
</dbReference>
<organism evidence="2 3">
    <name type="scientific">Peteryoungia aggregata LMG 23059</name>
    <dbReference type="NCBI Taxonomy" id="1368425"/>
    <lineage>
        <taxon>Bacteria</taxon>
        <taxon>Pseudomonadati</taxon>
        <taxon>Pseudomonadota</taxon>
        <taxon>Alphaproteobacteria</taxon>
        <taxon>Hyphomicrobiales</taxon>
        <taxon>Rhizobiaceae</taxon>
        <taxon>Peteryoungia</taxon>
    </lineage>
</organism>
<keyword evidence="3" id="KW-1185">Reference proteome</keyword>
<evidence type="ECO:0000313" key="3">
    <source>
        <dbReference type="Proteomes" id="UP001238496"/>
    </source>
</evidence>
<reference evidence="2 3" key="1">
    <citation type="submission" date="2023-07" db="EMBL/GenBank/DDBJ databases">
        <title>Genomic Encyclopedia of Type Strains, Phase IV (KMG-IV): sequencing the most valuable type-strain genomes for metagenomic binning, comparative biology and taxonomic classification.</title>
        <authorList>
            <person name="Goeker M."/>
        </authorList>
    </citation>
    <scope>NUCLEOTIDE SEQUENCE [LARGE SCALE GENOMIC DNA]</scope>
    <source>
        <strain evidence="2 3">DSM 1111</strain>
    </source>
</reference>
<evidence type="ECO:0000256" key="1">
    <source>
        <dbReference type="SAM" id="MobiDB-lite"/>
    </source>
</evidence>
<proteinExistence type="predicted"/>
<dbReference type="EMBL" id="JAUSUW010000010">
    <property type="protein sequence ID" value="MDQ0422372.1"/>
    <property type="molecule type" value="Genomic_DNA"/>
</dbReference>
<dbReference type="RefSeq" id="WP_307374858.1">
    <property type="nucleotide sequence ID" value="NZ_JAUSUW010000010.1"/>
</dbReference>
<protein>
    <submittedName>
        <fullName evidence="2">Uncharacterized protein</fullName>
    </submittedName>
</protein>
<evidence type="ECO:0000313" key="2">
    <source>
        <dbReference type="EMBL" id="MDQ0422372.1"/>
    </source>
</evidence>
<sequence>MADKPDRRKAIPLSVKLEVALRKLGLTIEQIHWDHSPPLALREWDPVKQDTIPPANDPRHIELLLITDHKTKTFGRGGEKRITTAGSDIHAIAKVRRLTKAQEEARRRMLAKTEPGESEPVNPRKKTKWPSRPFQQRKKETKSNGDDHS</sequence>
<gene>
    <name evidence="2" type="ORF">J2045_003420</name>
</gene>
<comment type="caution">
    <text evidence="2">The sequence shown here is derived from an EMBL/GenBank/DDBJ whole genome shotgun (WGS) entry which is preliminary data.</text>
</comment>